<comment type="caution">
    <text evidence="1">The sequence shown here is derived from an EMBL/GenBank/DDBJ whole genome shotgun (WGS) entry which is preliminary data.</text>
</comment>
<gene>
    <name evidence="1" type="ORF">L2E82_03833</name>
</gene>
<evidence type="ECO:0000313" key="2">
    <source>
        <dbReference type="Proteomes" id="UP001055811"/>
    </source>
</evidence>
<name>A0ACB9H5N4_CICIN</name>
<accession>A0ACB9H5N4</accession>
<dbReference type="EMBL" id="CM042009">
    <property type="protein sequence ID" value="KAI3790638.1"/>
    <property type="molecule type" value="Genomic_DNA"/>
</dbReference>
<evidence type="ECO:0000313" key="1">
    <source>
        <dbReference type="EMBL" id="KAI3790638.1"/>
    </source>
</evidence>
<organism evidence="1 2">
    <name type="scientific">Cichorium intybus</name>
    <name type="common">Chicory</name>
    <dbReference type="NCBI Taxonomy" id="13427"/>
    <lineage>
        <taxon>Eukaryota</taxon>
        <taxon>Viridiplantae</taxon>
        <taxon>Streptophyta</taxon>
        <taxon>Embryophyta</taxon>
        <taxon>Tracheophyta</taxon>
        <taxon>Spermatophyta</taxon>
        <taxon>Magnoliopsida</taxon>
        <taxon>eudicotyledons</taxon>
        <taxon>Gunneridae</taxon>
        <taxon>Pentapetalae</taxon>
        <taxon>asterids</taxon>
        <taxon>campanulids</taxon>
        <taxon>Asterales</taxon>
        <taxon>Asteraceae</taxon>
        <taxon>Cichorioideae</taxon>
        <taxon>Cichorieae</taxon>
        <taxon>Cichoriinae</taxon>
        <taxon>Cichorium</taxon>
    </lineage>
</organism>
<keyword evidence="2" id="KW-1185">Reference proteome</keyword>
<reference evidence="1 2" key="2">
    <citation type="journal article" date="2022" name="Mol. Ecol. Resour.">
        <title>The genomes of chicory, endive, great burdock and yacon provide insights into Asteraceae paleo-polyploidization history and plant inulin production.</title>
        <authorList>
            <person name="Fan W."/>
            <person name="Wang S."/>
            <person name="Wang H."/>
            <person name="Wang A."/>
            <person name="Jiang F."/>
            <person name="Liu H."/>
            <person name="Zhao H."/>
            <person name="Xu D."/>
            <person name="Zhang Y."/>
        </authorList>
    </citation>
    <scope>NUCLEOTIDE SEQUENCE [LARGE SCALE GENOMIC DNA]</scope>
    <source>
        <strain evidence="2">cv. Punajuju</strain>
        <tissue evidence="1">Leaves</tissue>
    </source>
</reference>
<protein>
    <submittedName>
        <fullName evidence="1">Uncharacterized protein</fullName>
    </submittedName>
</protein>
<sequence length="102" mass="11451">MLINNDLHLFDEMSGKSVEARTSNLNEELGQVEMILSDKTGTLTCNQMEFRKCSIEGISYDGNVTEIVRAASQRMNIDIESYRFNLDGVGDESTDSIWVVLP</sequence>
<proteinExistence type="predicted"/>
<reference evidence="2" key="1">
    <citation type="journal article" date="2022" name="Mol. Ecol. Resour.">
        <title>The genomes of chicory, endive, great burdock and yacon provide insights into Asteraceae palaeo-polyploidization history and plant inulin production.</title>
        <authorList>
            <person name="Fan W."/>
            <person name="Wang S."/>
            <person name="Wang H."/>
            <person name="Wang A."/>
            <person name="Jiang F."/>
            <person name="Liu H."/>
            <person name="Zhao H."/>
            <person name="Xu D."/>
            <person name="Zhang Y."/>
        </authorList>
    </citation>
    <scope>NUCLEOTIDE SEQUENCE [LARGE SCALE GENOMIC DNA]</scope>
    <source>
        <strain evidence="2">cv. Punajuju</strain>
    </source>
</reference>
<dbReference type="Proteomes" id="UP001055811">
    <property type="component" value="Linkage Group LG01"/>
</dbReference>